<feature type="compositionally biased region" description="Polar residues" evidence="1">
    <location>
        <begin position="96"/>
        <end position="111"/>
    </location>
</feature>
<proteinExistence type="predicted"/>
<feature type="compositionally biased region" description="Basic and acidic residues" evidence="1">
    <location>
        <begin position="120"/>
        <end position="135"/>
    </location>
</feature>
<evidence type="ECO:0000313" key="5">
    <source>
        <dbReference type="Proteomes" id="UP000507245"/>
    </source>
</evidence>
<evidence type="ECO:0000256" key="1">
    <source>
        <dbReference type="SAM" id="MobiDB-lite"/>
    </source>
</evidence>
<dbReference type="EMBL" id="CAEKKB010000002">
    <property type="protein sequence ID" value="CAB4301720.1"/>
    <property type="molecule type" value="Genomic_DNA"/>
</dbReference>
<dbReference type="AlphaFoldDB" id="A0A6J5WJ53"/>
<dbReference type="OrthoDB" id="10528545at2759"/>
<feature type="compositionally biased region" description="Basic and acidic residues" evidence="1">
    <location>
        <begin position="59"/>
        <end position="80"/>
    </location>
</feature>
<dbReference type="Proteomes" id="UP000507222">
    <property type="component" value="Unassembled WGS sequence"/>
</dbReference>
<reference evidence="3 4" key="2">
    <citation type="submission" date="2020-05" db="EMBL/GenBank/DDBJ databases">
        <authorList>
            <person name="Campoy J."/>
            <person name="Schneeberger K."/>
            <person name="Spophaly S."/>
        </authorList>
    </citation>
    <scope>NUCLEOTIDE SEQUENCE [LARGE SCALE GENOMIC DNA]</scope>
    <source>
        <strain evidence="3">PruArmRojPasFocal</strain>
    </source>
</reference>
<dbReference type="EMBL" id="CAEKDK010000002">
    <property type="protein sequence ID" value="CAB4271283.1"/>
    <property type="molecule type" value="Genomic_DNA"/>
</dbReference>
<sequence>MTEKLARIRHILQDCNHVPEQQKRAQDQPYGRFLTPKGYGQAQSSNSQSYDSSSEEEEEHRGSKKSLDDGKQKNVSRELSDAVSSPTKKKQMGSLEVSNKMQAVSSQSQALNARRLQVKKGSEQREENWKSKEENGRITLTETKKLSEGGCSTSFVSTRSVEPKCQGGMKEQVICAISHSEADKALFGDFEVVIQSGVGLDSQRGIQAGKEPKGVQTKAGRSWKRLARESGSNNSSHDQTTSRVQIGEKRKGEPVMEEEDSKHKKVDEGKSNEIAMYESVVGLEMLAHHEK</sequence>
<protein>
    <submittedName>
        <fullName evidence="3">Uncharacterized protein</fullName>
    </submittedName>
</protein>
<evidence type="ECO:0000313" key="2">
    <source>
        <dbReference type="EMBL" id="CAB4271283.1"/>
    </source>
</evidence>
<evidence type="ECO:0000313" key="4">
    <source>
        <dbReference type="Proteomes" id="UP000507222"/>
    </source>
</evidence>
<organism evidence="3 5">
    <name type="scientific">Prunus armeniaca</name>
    <name type="common">Apricot</name>
    <name type="synonym">Armeniaca vulgaris</name>
    <dbReference type="NCBI Taxonomy" id="36596"/>
    <lineage>
        <taxon>Eukaryota</taxon>
        <taxon>Viridiplantae</taxon>
        <taxon>Streptophyta</taxon>
        <taxon>Embryophyta</taxon>
        <taxon>Tracheophyta</taxon>
        <taxon>Spermatophyta</taxon>
        <taxon>Magnoliopsida</taxon>
        <taxon>eudicotyledons</taxon>
        <taxon>Gunneridae</taxon>
        <taxon>Pentapetalae</taxon>
        <taxon>rosids</taxon>
        <taxon>fabids</taxon>
        <taxon>Rosales</taxon>
        <taxon>Rosaceae</taxon>
        <taxon>Amygdaloideae</taxon>
        <taxon>Amygdaleae</taxon>
        <taxon>Prunus</taxon>
    </lineage>
</organism>
<feature type="region of interest" description="Disordered" evidence="1">
    <location>
        <begin position="13"/>
        <end position="135"/>
    </location>
</feature>
<accession>A0A6J5WJ53</accession>
<reference evidence="5" key="1">
    <citation type="journal article" date="2020" name="Genome Biol.">
        <title>Gamete binning: chromosome-level and haplotype-resolved genome assembly enabled by high-throughput single-cell sequencing of gamete genomes.</title>
        <authorList>
            <person name="Campoy J.A."/>
            <person name="Sun H."/>
            <person name="Goel M."/>
            <person name="Jiao W.-B."/>
            <person name="Folz-Donahue K."/>
            <person name="Wang N."/>
            <person name="Rubio M."/>
            <person name="Liu C."/>
            <person name="Kukat C."/>
            <person name="Ruiz D."/>
            <person name="Huettel B."/>
            <person name="Schneeberger K."/>
        </authorList>
    </citation>
    <scope>NUCLEOTIDE SEQUENCE [LARGE SCALE GENOMIC DNA]</scope>
    <source>
        <strain evidence="5">cv. Rojo Pasion</strain>
    </source>
</reference>
<gene>
    <name evidence="2" type="ORF">CURHAP_LOCUS17650</name>
    <name evidence="3" type="ORF">ORAREDHAP_LOCUS17270</name>
</gene>
<feature type="compositionally biased region" description="Basic and acidic residues" evidence="1">
    <location>
        <begin position="246"/>
        <end position="271"/>
    </location>
</feature>
<keyword evidence="5" id="KW-1185">Reference proteome</keyword>
<feature type="compositionally biased region" description="Polar residues" evidence="1">
    <location>
        <begin position="230"/>
        <end position="244"/>
    </location>
</feature>
<name>A0A6J5WJ53_PRUAR</name>
<dbReference type="Proteomes" id="UP000507245">
    <property type="component" value="Unassembled WGS sequence"/>
</dbReference>
<evidence type="ECO:0000313" key="3">
    <source>
        <dbReference type="EMBL" id="CAB4301720.1"/>
    </source>
</evidence>
<feature type="region of interest" description="Disordered" evidence="1">
    <location>
        <begin position="204"/>
        <end position="271"/>
    </location>
</feature>